<name>A0AA89BMZ6_PINIB</name>
<dbReference type="AlphaFoldDB" id="A0AA89BMZ6"/>
<dbReference type="EMBL" id="VSWD01000011">
    <property type="protein sequence ID" value="KAK3087418.1"/>
    <property type="molecule type" value="Genomic_DNA"/>
</dbReference>
<comment type="caution">
    <text evidence="2">The sequence shown here is derived from an EMBL/GenBank/DDBJ whole genome shotgun (WGS) entry which is preliminary data.</text>
</comment>
<feature type="compositionally biased region" description="Pro residues" evidence="1">
    <location>
        <begin position="101"/>
        <end position="115"/>
    </location>
</feature>
<proteinExistence type="predicted"/>
<gene>
    <name evidence="2" type="ORF">FSP39_005642</name>
</gene>
<feature type="region of interest" description="Disordered" evidence="1">
    <location>
        <begin position="1"/>
        <end position="119"/>
    </location>
</feature>
<accession>A0AA89BMZ6</accession>
<dbReference type="Proteomes" id="UP001186944">
    <property type="component" value="Unassembled WGS sequence"/>
</dbReference>
<feature type="region of interest" description="Disordered" evidence="1">
    <location>
        <begin position="288"/>
        <end position="319"/>
    </location>
</feature>
<evidence type="ECO:0000256" key="1">
    <source>
        <dbReference type="SAM" id="MobiDB-lite"/>
    </source>
</evidence>
<protein>
    <submittedName>
        <fullName evidence="2">Uncharacterized protein</fullName>
    </submittedName>
</protein>
<sequence>MAAPGEDVTSISERKYTPARLEDLSKEVKNETPESAEPRSTSVSPSRDSPEICQLSPDSRESPSPSIDEHDGSRAYDSPHRLGIPSPSASNLPSIIRDKLSPPPPGSDQPVPDPTVYPEEPRPPWKGVLVQCAKLWSYLSSISTFERANMLRKGREVHKIYVDVIKGKTFLDDQFAYTEFGRMVLQNGTIRAGRAKNAKQIVVARETLYCSGSGACKRACGGYGECAPGCEKTKMRGHKCSYRVKLTMRLGFVNHWFVEVLGDHEQFGSLNDSMYGGTAQSPTIKSMKSSVAAKSDQDGATLTDVERGTPPTSRLPDSMKLEGAPIAMLPPVLSTMPNSVASFSNSLPNSMISSQPMTLPINLPNNIPAISQSFTFPSPNLQMFSIGANAAMPTHTDMFNNMSMPHILPPYCQDVPLPLVKIKKEITENGYENEAYTKAKNLKKEEDFSDAKDVRGLPNMDSSNKALNEGQMYGEEMTHARTSPKSSVKDGRAKVRKRFTPSHVLNTAFKENPPNGIPNFGY</sequence>
<evidence type="ECO:0000313" key="2">
    <source>
        <dbReference type="EMBL" id="KAK3087418.1"/>
    </source>
</evidence>
<evidence type="ECO:0000313" key="3">
    <source>
        <dbReference type="Proteomes" id="UP001186944"/>
    </source>
</evidence>
<keyword evidence="3" id="KW-1185">Reference proteome</keyword>
<feature type="compositionally biased region" description="Basic and acidic residues" evidence="1">
    <location>
        <begin position="67"/>
        <end position="80"/>
    </location>
</feature>
<organism evidence="2 3">
    <name type="scientific">Pinctada imbricata</name>
    <name type="common">Atlantic pearl-oyster</name>
    <name type="synonym">Pinctada martensii</name>
    <dbReference type="NCBI Taxonomy" id="66713"/>
    <lineage>
        <taxon>Eukaryota</taxon>
        <taxon>Metazoa</taxon>
        <taxon>Spiralia</taxon>
        <taxon>Lophotrochozoa</taxon>
        <taxon>Mollusca</taxon>
        <taxon>Bivalvia</taxon>
        <taxon>Autobranchia</taxon>
        <taxon>Pteriomorphia</taxon>
        <taxon>Pterioida</taxon>
        <taxon>Pterioidea</taxon>
        <taxon>Pteriidae</taxon>
        <taxon>Pinctada</taxon>
    </lineage>
</organism>
<feature type="compositionally biased region" description="Basic and acidic residues" evidence="1">
    <location>
        <begin position="12"/>
        <end position="32"/>
    </location>
</feature>
<feature type="compositionally biased region" description="Polar residues" evidence="1">
    <location>
        <begin position="38"/>
        <end position="47"/>
    </location>
</feature>
<reference evidence="2" key="1">
    <citation type="submission" date="2019-08" db="EMBL/GenBank/DDBJ databases">
        <title>The improved chromosome-level genome for the pearl oyster Pinctada fucata martensii using PacBio sequencing and Hi-C.</title>
        <authorList>
            <person name="Zheng Z."/>
        </authorList>
    </citation>
    <scope>NUCLEOTIDE SEQUENCE</scope>
    <source>
        <strain evidence="2">ZZ-2019</strain>
        <tissue evidence="2">Adductor muscle</tissue>
    </source>
</reference>